<evidence type="ECO:0000256" key="1">
    <source>
        <dbReference type="SAM" id="MobiDB-lite"/>
    </source>
</evidence>
<feature type="compositionally biased region" description="Basic residues" evidence="1">
    <location>
        <begin position="264"/>
        <end position="277"/>
    </location>
</feature>
<reference evidence="3 4" key="1">
    <citation type="submission" date="2020-10" db="EMBL/GenBank/DDBJ databases">
        <title>The Coptis chinensis genome and diversification of protoberbering-type alkaloids.</title>
        <authorList>
            <person name="Wang B."/>
            <person name="Shu S."/>
            <person name="Song C."/>
            <person name="Liu Y."/>
        </authorList>
    </citation>
    <scope>NUCLEOTIDE SEQUENCE [LARGE SCALE GENOMIC DNA]</scope>
    <source>
        <strain evidence="3">HL-2020</strain>
        <tissue evidence="3">Leaf</tissue>
    </source>
</reference>
<dbReference type="CDD" id="cd06222">
    <property type="entry name" value="RNase_H_like"/>
    <property type="match status" value="1"/>
</dbReference>
<dbReference type="InterPro" id="IPR002156">
    <property type="entry name" value="RNaseH_domain"/>
</dbReference>
<dbReference type="PANTHER" id="PTHR47723">
    <property type="entry name" value="OS05G0353850 PROTEIN"/>
    <property type="match status" value="1"/>
</dbReference>
<dbReference type="InterPro" id="IPR012337">
    <property type="entry name" value="RNaseH-like_sf"/>
</dbReference>
<dbReference type="Proteomes" id="UP000631114">
    <property type="component" value="Unassembled WGS sequence"/>
</dbReference>
<dbReference type="Pfam" id="PF13456">
    <property type="entry name" value="RVT_3"/>
    <property type="match status" value="1"/>
</dbReference>
<protein>
    <recommendedName>
        <fullName evidence="2">RNase H type-1 domain-containing protein</fullName>
    </recommendedName>
</protein>
<dbReference type="PANTHER" id="PTHR47723:SF19">
    <property type="entry name" value="POLYNUCLEOTIDYL TRANSFERASE, RIBONUCLEASE H-LIKE SUPERFAMILY PROTEIN"/>
    <property type="match status" value="1"/>
</dbReference>
<dbReference type="EMBL" id="JADFTS010000007">
    <property type="protein sequence ID" value="KAF9599570.1"/>
    <property type="molecule type" value="Genomic_DNA"/>
</dbReference>
<dbReference type="GO" id="GO:0004523">
    <property type="term" value="F:RNA-DNA hybrid ribonuclease activity"/>
    <property type="evidence" value="ECO:0007669"/>
    <property type="project" value="InterPro"/>
</dbReference>
<dbReference type="InterPro" id="IPR036397">
    <property type="entry name" value="RNaseH_sf"/>
</dbReference>
<proteinExistence type="predicted"/>
<comment type="caution">
    <text evidence="3">The sequence shown here is derived from an EMBL/GenBank/DDBJ whole genome shotgun (WGS) entry which is preliminary data.</text>
</comment>
<gene>
    <name evidence="3" type="ORF">IFM89_039386</name>
</gene>
<evidence type="ECO:0000313" key="4">
    <source>
        <dbReference type="Proteomes" id="UP000631114"/>
    </source>
</evidence>
<evidence type="ECO:0000313" key="3">
    <source>
        <dbReference type="EMBL" id="KAF9599570.1"/>
    </source>
</evidence>
<dbReference type="AlphaFoldDB" id="A0A835HFD1"/>
<keyword evidence="4" id="KW-1185">Reference proteome</keyword>
<dbReference type="GO" id="GO:0003676">
    <property type="term" value="F:nucleic acid binding"/>
    <property type="evidence" value="ECO:0007669"/>
    <property type="project" value="InterPro"/>
</dbReference>
<dbReference type="InterPro" id="IPR053151">
    <property type="entry name" value="RNase_H-like"/>
</dbReference>
<dbReference type="SUPFAM" id="SSF53098">
    <property type="entry name" value="Ribonuclease H-like"/>
    <property type="match status" value="1"/>
</dbReference>
<evidence type="ECO:0000259" key="2">
    <source>
        <dbReference type="Pfam" id="PF13456"/>
    </source>
</evidence>
<dbReference type="Gene3D" id="3.30.420.10">
    <property type="entry name" value="Ribonuclease H-like superfamily/Ribonuclease H"/>
    <property type="match status" value="1"/>
</dbReference>
<organism evidence="3 4">
    <name type="scientific">Coptis chinensis</name>
    <dbReference type="NCBI Taxonomy" id="261450"/>
    <lineage>
        <taxon>Eukaryota</taxon>
        <taxon>Viridiplantae</taxon>
        <taxon>Streptophyta</taxon>
        <taxon>Embryophyta</taxon>
        <taxon>Tracheophyta</taxon>
        <taxon>Spermatophyta</taxon>
        <taxon>Magnoliopsida</taxon>
        <taxon>Ranunculales</taxon>
        <taxon>Ranunculaceae</taxon>
        <taxon>Coptidoideae</taxon>
        <taxon>Coptis</taxon>
    </lineage>
</organism>
<sequence length="295" mass="33007">MKFKPQEVLCCRWKSAEQGAYMLNTDGSVQQNGTGYGGTIRDGLGNVVHAYAGCSTRNSVIHQEIEAIVVGLKQAQEMGIENLEVNSDSLGAINILKGSERCPWHQYTHNKQLPISTTNHLHVQLATNCHPHNTTFTSTDITTTTHLQAPISTSTNTMITTNNGNNNHRLLHHDREHRQHLPSAASQQLEPTAVTTEHLQLSAPKQHHHRQLLTLQLQQPPKQHLLRHQQPSASYHAVNHPKSAPNSAITRTDLKPPATQRRPPSLHHRPCTTRHHCLNPASPISTFLKQHDRHH</sequence>
<name>A0A835HFD1_9MAGN</name>
<feature type="region of interest" description="Disordered" evidence="1">
    <location>
        <begin position="221"/>
        <end position="295"/>
    </location>
</feature>
<accession>A0A835HFD1</accession>
<feature type="domain" description="RNase H type-1" evidence="2">
    <location>
        <begin position="24"/>
        <end position="101"/>
    </location>
</feature>
<dbReference type="InterPro" id="IPR044730">
    <property type="entry name" value="RNase_H-like_dom_plant"/>
</dbReference>